<evidence type="ECO:0000259" key="2">
    <source>
        <dbReference type="Pfam" id="PF03372"/>
    </source>
</evidence>
<dbReference type="EMBL" id="CAUOFW020006802">
    <property type="protein sequence ID" value="CAK9176316.1"/>
    <property type="molecule type" value="Genomic_DNA"/>
</dbReference>
<evidence type="ECO:0000256" key="1">
    <source>
        <dbReference type="SAM" id="MobiDB-lite"/>
    </source>
</evidence>
<dbReference type="PANTHER" id="PTHR12121:SF85">
    <property type="entry name" value="CARBON CATABOLITE REPRESSOR PROTEIN 4 HOMOLOG 6"/>
    <property type="match status" value="1"/>
</dbReference>
<sequence>MHPISDDYLDTVYEFGKFKLLQEEFIEFSKLGLRDNVAQICVFESMKLNDNNYASALPGSSAGSNRVVICNIHVLYNPKRGEIKLGQIRVLLDRAYAVSKLWDDAPVVLCGDFNCTPKSPLYNFISEQKLDLSELPRDKISGQASAVIGPPRPFISNFREPRQNYSPIDMQKQNGLGCSSETVHFSSSSSSLSQPECLGAVGNMSASSCINRQHENVNSALSDEPTEETHQGRQDGCEDETESVHNVSVCDQKESPIIYHDGGRCSVDPMKDGVDEFTPVDSHHEDSYPDDNQMDHGADIHDASNSSCNLSIELSLSNLNSEDASLNSEKGKLCFEGDNYSADAISDHGPVSTIKSDVSLSNVLLETSFPGVPEECPIGSSRNLSSFPDTNEEACPSTSYEDDIALKSACINSLVDEKMENLSLSELVEATKEHGTPGEDCTVFLSELHNTNGGFPSAFGQFPRSDSVECNESSEACLALPGGQLLDDYPGIDSEPFNVEKTPYDPSAWTPMEIETASGSSDCTYLDHPLQLRSTYAEVEDLSGRRDSNGEPLVTSYNRCFLGTVDYIWRSEGLQTIRVLAPMAKHTMLWTPGFPTKKWGSDHIALVSELAFTKDAITENEEVR</sequence>
<dbReference type="SUPFAM" id="SSF56219">
    <property type="entry name" value="DNase I-like"/>
    <property type="match status" value="1"/>
</dbReference>
<protein>
    <recommendedName>
        <fullName evidence="2">Endonuclease/exonuclease/phosphatase domain-containing protein</fullName>
    </recommendedName>
</protein>
<feature type="domain" description="Endonuclease/exonuclease/phosphatase" evidence="2">
    <location>
        <begin position="87"/>
        <end position="169"/>
    </location>
</feature>
<dbReference type="Proteomes" id="UP001642360">
    <property type="component" value="Unassembled WGS sequence"/>
</dbReference>
<reference evidence="3 4" key="1">
    <citation type="submission" date="2024-02" db="EMBL/GenBank/DDBJ databases">
        <authorList>
            <person name="Vignale AGUSTIN F."/>
            <person name="Sosa J E."/>
            <person name="Modenutti C."/>
        </authorList>
    </citation>
    <scope>NUCLEOTIDE SEQUENCE [LARGE SCALE GENOMIC DNA]</scope>
</reference>
<comment type="caution">
    <text evidence="3">The sequence shown here is derived from an EMBL/GenBank/DDBJ whole genome shotgun (WGS) entry which is preliminary data.</text>
</comment>
<dbReference type="InterPro" id="IPR036691">
    <property type="entry name" value="Endo/exonu/phosph_ase_sf"/>
</dbReference>
<dbReference type="InterPro" id="IPR050410">
    <property type="entry name" value="CCR4/nocturin_mRNA_transcr"/>
</dbReference>
<feature type="region of interest" description="Disordered" evidence="1">
    <location>
        <begin position="219"/>
        <end position="243"/>
    </location>
</feature>
<gene>
    <name evidence="3" type="ORF">ILEXP_LOCUS46157</name>
</gene>
<evidence type="ECO:0000313" key="3">
    <source>
        <dbReference type="EMBL" id="CAK9176316.1"/>
    </source>
</evidence>
<dbReference type="PANTHER" id="PTHR12121">
    <property type="entry name" value="CARBON CATABOLITE REPRESSOR PROTEIN 4"/>
    <property type="match status" value="1"/>
</dbReference>
<accession>A0ABC8U3H7</accession>
<dbReference type="Pfam" id="PF03372">
    <property type="entry name" value="Exo_endo_phos"/>
    <property type="match status" value="1"/>
</dbReference>
<organism evidence="3 4">
    <name type="scientific">Ilex paraguariensis</name>
    <name type="common">yerba mate</name>
    <dbReference type="NCBI Taxonomy" id="185542"/>
    <lineage>
        <taxon>Eukaryota</taxon>
        <taxon>Viridiplantae</taxon>
        <taxon>Streptophyta</taxon>
        <taxon>Embryophyta</taxon>
        <taxon>Tracheophyta</taxon>
        <taxon>Spermatophyta</taxon>
        <taxon>Magnoliopsida</taxon>
        <taxon>eudicotyledons</taxon>
        <taxon>Gunneridae</taxon>
        <taxon>Pentapetalae</taxon>
        <taxon>asterids</taxon>
        <taxon>campanulids</taxon>
        <taxon>Aquifoliales</taxon>
        <taxon>Aquifoliaceae</taxon>
        <taxon>Ilex</taxon>
    </lineage>
</organism>
<dbReference type="AlphaFoldDB" id="A0ABC8U3H7"/>
<dbReference type="Gene3D" id="3.60.10.10">
    <property type="entry name" value="Endonuclease/exonuclease/phosphatase"/>
    <property type="match status" value="2"/>
</dbReference>
<keyword evidence="4" id="KW-1185">Reference proteome</keyword>
<name>A0ABC8U3H7_9AQUA</name>
<evidence type="ECO:0000313" key="4">
    <source>
        <dbReference type="Proteomes" id="UP001642360"/>
    </source>
</evidence>
<dbReference type="InterPro" id="IPR005135">
    <property type="entry name" value="Endo/exonuclease/phosphatase"/>
</dbReference>
<proteinExistence type="predicted"/>
<feature type="compositionally biased region" description="Basic and acidic residues" evidence="1">
    <location>
        <begin position="227"/>
        <end position="236"/>
    </location>
</feature>